<protein>
    <recommendedName>
        <fullName evidence="4">Beta-xylosidase</fullName>
    </recommendedName>
</protein>
<gene>
    <name evidence="2" type="ORF">I7X39_20245</name>
</gene>
<dbReference type="EMBL" id="JAEDAK010000019">
    <property type="protein sequence ID" value="MBH9579232.1"/>
    <property type="molecule type" value="Genomic_DNA"/>
</dbReference>
<dbReference type="Proteomes" id="UP000613266">
    <property type="component" value="Unassembled WGS sequence"/>
</dbReference>
<evidence type="ECO:0000313" key="3">
    <source>
        <dbReference type="Proteomes" id="UP000613266"/>
    </source>
</evidence>
<dbReference type="SUPFAM" id="SSF51445">
    <property type="entry name" value="(Trans)glycosidases"/>
    <property type="match status" value="1"/>
</dbReference>
<dbReference type="InterPro" id="IPR017853">
    <property type="entry name" value="GH"/>
</dbReference>
<name>A0A931JA69_9BURK</name>
<dbReference type="Gene3D" id="3.20.20.80">
    <property type="entry name" value="Glycosidases"/>
    <property type="match status" value="1"/>
</dbReference>
<dbReference type="RefSeq" id="WP_198112998.1">
    <property type="nucleotide sequence ID" value="NZ_JAEDAK010000019.1"/>
</dbReference>
<dbReference type="AlphaFoldDB" id="A0A931JA69"/>
<evidence type="ECO:0000256" key="1">
    <source>
        <dbReference type="SAM" id="SignalP"/>
    </source>
</evidence>
<comment type="caution">
    <text evidence="2">The sequence shown here is derived from an EMBL/GenBank/DDBJ whole genome shotgun (WGS) entry which is preliminary data.</text>
</comment>
<keyword evidence="3" id="KW-1185">Reference proteome</keyword>
<evidence type="ECO:0000313" key="2">
    <source>
        <dbReference type="EMBL" id="MBH9579232.1"/>
    </source>
</evidence>
<accession>A0A931JA69</accession>
<sequence length="613" mass="64717">MRPLLACLIGSMGLHLAASAQSLRVEVDLAQPQGAIRDVFGVNRKPGFSTKPTQGAATTLDAANLYAAFGLSQVRLHDAGLDLCSTYTAATKLNTGVSPAQTVSGCELTGTGGIPTFTWTPTSSADADLNNTANYDFSGTDTALKEVASTGAATYLRLGESYNGPNNTADPVAWAKVATNIYQHVIGRFKPTAGVAAVDPVFVEVHNEPDGGFWRGTQSDFYTLFRETVTRVRAAAQTAGKSLRIGGPGFTRSILTTSTVAGNPANGFIAGVGLSNLDFYSAHLYGSCDRASPTESATFLRNLRSLVNNQGGSSLPIHLTEWNIGLGNQCGNAFFGEARTQSYASAVLTQFQDPAQNVQAAHFYAGVPIMALFDFSTTAGKARINPSAWAFWAHTQLRGATQLSTQVCQSNCLAGYAAETLPLLALGAQLSDRTLLVLTNDGSSAQSTTVRVKGLGSGRYQAVLRTPSNAVQELSVAGNPAKVDATALQSLLASPVQETRSDLSPSSGVLELSTSVPARGLQLVELKPQARTLSEQADCLFSWGERQYASLFQPQPQGSKTAGDYYYRHYPTTNTYVGITLSGQRLVFWDANGSVGIQDLGTLSTWLGTAGCQ</sequence>
<reference evidence="2" key="1">
    <citation type="submission" date="2020-12" db="EMBL/GenBank/DDBJ databases">
        <title>The genome sequence of Inhella sp. 1Y17.</title>
        <authorList>
            <person name="Liu Y."/>
        </authorList>
    </citation>
    <scope>NUCLEOTIDE SEQUENCE</scope>
    <source>
        <strain evidence="2">1Y17</strain>
    </source>
</reference>
<proteinExistence type="predicted"/>
<evidence type="ECO:0008006" key="4">
    <source>
        <dbReference type="Google" id="ProtNLM"/>
    </source>
</evidence>
<feature type="chain" id="PRO_5037509151" description="Beta-xylosidase" evidence="1">
    <location>
        <begin position="21"/>
        <end position="613"/>
    </location>
</feature>
<keyword evidence="1" id="KW-0732">Signal</keyword>
<organism evidence="2 3">
    <name type="scientific">Inhella proteolytica</name>
    <dbReference type="NCBI Taxonomy" id="2795029"/>
    <lineage>
        <taxon>Bacteria</taxon>
        <taxon>Pseudomonadati</taxon>
        <taxon>Pseudomonadota</taxon>
        <taxon>Betaproteobacteria</taxon>
        <taxon>Burkholderiales</taxon>
        <taxon>Sphaerotilaceae</taxon>
        <taxon>Inhella</taxon>
    </lineage>
</organism>
<feature type="signal peptide" evidence="1">
    <location>
        <begin position="1"/>
        <end position="20"/>
    </location>
</feature>